<feature type="chain" id="PRO_5019517734" description="Mid2 domain-containing protein" evidence="3">
    <location>
        <begin position="23"/>
        <end position="288"/>
    </location>
</feature>
<organism evidence="4 5">
    <name type="scientific">Cytospora chrysosperma</name>
    <name type="common">Cytospora canker fungus</name>
    <name type="synonym">Sphaeria chrysosperma</name>
    <dbReference type="NCBI Taxonomy" id="252740"/>
    <lineage>
        <taxon>Eukaryota</taxon>
        <taxon>Fungi</taxon>
        <taxon>Dikarya</taxon>
        <taxon>Ascomycota</taxon>
        <taxon>Pezizomycotina</taxon>
        <taxon>Sordariomycetes</taxon>
        <taxon>Sordariomycetidae</taxon>
        <taxon>Diaporthales</taxon>
        <taxon>Cytosporaceae</taxon>
        <taxon>Cytospora</taxon>
    </lineage>
</organism>
<keyword evidence="5" id="KW-1185">Reference proteome</keyword>
<accession>A0A423WNJ4</accession>
<evidence type="ECO:0000313" key="4">
    <source>
        <dbReference type="EMBL" id="ROW05027.1"/>
    </source>
</evidence>
<comment type="caution">
    <text evidence="4">The sequence shown here is derived from an EMBL/GenBank/DDBJ whole genome shotgun (WGS) entry which is preliminary data.</text>
</comment>
<dbReference type="EMBL" id="LJZO01000001">
    <property type="protein sequence ID" value="ROW05027.1"/>
    <property type="molecule type" value="Genomic_DNA"/>
</dbReference>
<feature type="transmembrane region" description="Helical" evidence="2">
    <location>
        <begin position="182"/>
        <end position="205"/>
    </location>
</feature>
<protein>
    <recommendedName>
        <fullName evidence="6">Mid2 domain-containing protein</fullName>
    </recommendedName>
</protein>
<evidence type="ECO:0000256" key="2">
    <source>
        <dbReference type="SAM" id="Phobius"/>
    </source>
</evidence>
<keyword evidence="2" id="KW-0812">Transmembrane</keyword>
<dbReference type="AlphaFoldDB" id="A0A423WNJ4"/>
<keyword evidence="2" id="KW-0472">Membrane</keyword>
<feature type="compositionally biased region" description="Low complexity" evidence="1">
    <location>
        <begin position="84"/>
        <end position="96"/>
    </location>
</feature>
<reference evidence="4 5" key="1">
    <citation type="submission" date="2015-09" db="EMBL/GenBank/DDBJ databases">
        <title>Host preference determinants of Valsa canker pathogens revealed by comparative genomics.</title>
        <authorList>
            <person name="Yin Z."/>
            <person name="Huang L."/>
        </authorList>
    </citation>
    <scope>NUCLEOTIDE SEQUENCE [LARGE SCALE GENOMIC DNA]</scope>
    <source>
        <strain evidence="4 5">YSFL</strain>
    </source>
</reference>
<feature type="signal peptide" evidence="3">
    <location>
        <begin position="1"/>
        <end position="22"/>
    </location>
</feature>
<evidence type="ECO:0000256" key="3">
    <source>
        <dbReference type="SAM" id="SignalP"/>
    </source>
</evidence>
<feature type="compositionally biased region" description="Basic and acidic residues" evidence="1">
    <location>
        <begin position="272"/>
        <end position="288"/>
    </location>
</feature>
<sequence length="288" mass="30300">MRVPSKFATAVLAMALAQPVMTANWEPEAPAPAGNDEDSVDLRPRVLYGRSRWQVREEIVQIRAPATDDTTTTDNDDDDDSNADDAQTTLSTSTTSDALATTTSQNTWVMVQHVTGTSYSTITCMTPTTVATSACSYVNDKTTACASTTAVIPTCVPGMLCSFSQDNGAVSCVTKGGMHPSGFIVVAVLGLAAAVATTVISILCCRDHRSRKAVKKAAEARAAMLAAAEVKKAPRVEVAELGGKRGDHVPLMGSGPNTSAATQVPGIAQEQRYGDPFEDGRSYYGRSD</sequence>
<evidence type="ECO:0000256" key="1">
    <source>
        <dbReference type="SAM" id="MobiDB-lite"/>
    </source>
</evidence>
<evidence type="ECO:0000313" key="5">
    <source>
        <dbReference type="Proteomes" id="UP000284375"/>
    </source>
</evidence>
<dbReference type="Proteomes" id="UP000284375">
    <property type="component" value="Unassembled WGS sequence"/>
</dbReference>
<name>A0A423WNJ4_CYTCH</name>
<feature type="compositionally biased region" description="Acidic residues" evidence="1">
    <location>
        <begin position="74"/>
        <end position="83"/>
    </location>
</feature>
<gene>
    <name evidence="4" type="ORF">VSDG_00650</name>
</gene>
<evidence type="ECO:0008006" key="6">
    <source>
        <dbReference type="Google" id="ProtNLM"/>
    </source>
</evidence>
<proteinExistence type="predicted"/>
<keyword evidence="2" id="KW-1133">Transmembrane helix</keyword>
<feature type="region of interest" description="Disordered" evidence="1">
    <location>
        <begin position="245"/>
        <end position="288"/>
    </location>
</feature>
<feature type="region of interest" description="Disordered" evidence="1">
    <location>
        <begin position="60"/>
        <end position="96"/>
    </location>
</feature>
<dbReference type="OrthoDB" id="3630276at2759"/>
<keyword evidence="3" id="KW-0732">Signal</keyword>